<keyword evidence="3" id="KW-1185">Reference proteome</keyword>
<organism evidence="2 3">
    <name type="scientific">Stylosanthes scabra</name>
    <dbReference type="NCBI Taxonomy" id="79078"/>
    <lineage>
        <taxon>Eukaryota</taxon>
        <taxon>Viridiplantae</taxon>
        <taxon>Streptophyta</taxon>
        <taxon>Embryophyta</taxon>
        <taxon>Tracheophyta</taxon>
        <taxon>Spermatophyta</taxon>
        <taxon>Magnoliopsida</taxon>
        <taxon>eudicotyledons</taxon>
        <taxon>Gunneridae</taxon>
        <taxon>Pentapetalae</taxon>
        <taxon>rosids</taxon>
        <taxon>fabids</taxon>
        <taxon>Fabales</taxon>
        <taxon>Fabaceae</taxon>
        <taxon>Papilionoideae</taxon>
        <taxon>50 kb inversion clade</taxon>
        <taxon>dalbergioids sensu lato</taxon>
        <taxon>Dalbergieae</taxon>
        <taxon>Pterocarpus clade</taxon>
        <taxon>Stylosanthes</taxon>
    </lineage>
</organism>
<evidence type="ECO:0000313" key="3">
    <source>
        <dbReference type="Proteomes" id="UP001341840"/>
    </source>
</evidence>
<proteinExistence type="predicted"/>
<dbReference type="Proteomes" id="UP001341840">
    <property type="component" value="Unassembled WGS sequence"/>
</dbReference>
<comment type="caution">
    <text evidence="2">The sequence shown here is derived from an EMBL/GenBank/DDBJ whole genome shotgun (WGS) entry which is preliminary data.</text>
</comment>
<reference evidence="2 3" key="1">
    <citation type="journal article" date="2023" name="Plants (Basel)">
        <title>Bridging the Gap: Combining Genomics and Transcriptomics Approaches to Understand Stylosanthes scabra, an Orphan Legume from the Brazilian Caatinga.</title>
        <authorList>
            <person name="Ferreira-Neto J.R.C."/>
            <person name="da Silva M.D."/>
            <person name="Binneck E."/>
            <person name="de Melo N.F."/>
            <person name="da Silva R.H."/>
            <person name="de Melo A.L.T.M."/>
            <person name="Pandolfi V."/>
            <person name="Bustamante F.O."/>
            <person name="Brasileiro-Vidal A.C."/>
            <person name="Benko-Iseppon A.M."/>
        </authorList>
    </citation>
    <scope>NUCLEOTIDE SEQUENCE [LARGE SCALE GENOMIC DNA]</scope>
    <source>
        <tissue evidence="2">Leaves</tissue>
    </source>
</reference>
<protein>
    <submittedName>
        <fullName evidence="2">Uncharacterized protein</fullName>
    </submittedName>
</protein>
<feature type="region of interest" description="Disordered" evidence="1">
    <location>
        <begin position="181"/>
        <end position="205"/>
    </location>
</feature>
<evidence type="ECO:0000313" key="2">
    <source>
        <dbReference type="EMBL" id="MED6150921.1"/>
    </source>
</evidence>
<evidence type="ECO:0000256" key="1">
    <source>
        <dbReference type="SAM" id="MobiDB-lite"/>
    </source>
</evidence>
<accession>A0ABU6TQ55</accession>
<gene>
    <name evidence="2" type="ORF">PIB30_077299</name>
</gene>
<feature type="region of interest" description="Disordered" evidence="1">
    <location>
        <begin position="62"/>
        <end position="146"/>
    </location>
</feature>
<feature type="compositionally biased region" description="Basic residues" evidence="1">
    <location>
        <begin position="121"/>
        <end position="138"/>
    </location>
</feature>
<feature type="compositionally biased region" description="Polar residues" evidence="1">
    <location>
        <begin position="67"/>
        <end position="77"/>
    </location>
</feature>
<sequence length="205" mass="22410">MNRPSLGFHIPAKTVLGTRCDVGVGGDGILTILQDSHRKCGKYQKGSTGRFGVAATFAEDNRRVSSRRASPTPQYSPLSPKGRDRSRVGNSFPHPRDGCAEAKRLRARKEMRVPPQELRKLRGLRKKIRMKKKKRKREGSRGGPLRGRDACCTSCYGHGCRRGLLTVLGGASSPSRVLSIHSSQAFAQNPSDDARSPSSDESAQL</sequence>
<dbReference type="EMBL" id="JASCZI010091657">
    <property type="protein sequence ID" value="MED6150921.1"/>
    <property type="molecule type" value="Genomic_DNA"/>
</dbReference>
<name>A0ABU6TQ55_9FABA</name>
<feature type="compositionally biased region" description="Basic and acidic residues" evidence="1">
    <location>
        <begin position="94"/>
        <end position="120"/>
    </location>
</feature>